<protein>
    <submittedName>
        <fullName evidence="1">Uncharacterized protein</fullName>
    </submittedName>
</protein>
<evidence type="ECO:0000313" key="2">
    <source>
        <dbReference type="Proteomes" id="UP001260188"/>
    </source>
</evidence>
<proteinExistence type="predicted"/>
<reference evidence="1 2" key="1">
    <citation type="submission" date="2023-08" db="EMBL/GenBank/DDBJ databases">
        <title>Functional and genomic diversity of the sorghum phyllosphere microbiome.</title>
        <authorList>
            <person name="Shade A."/>
        </authorList>
    </citation>
    <scope>NUCLEOTIDE SEQUENCE [LARGE SCALE GENOMIC DNA]</scope>
    <source>
        <strain evidence="1 2">SORGH_AS_0919</strain>
    </source>
</reference>
<name>A0ABU1I011_9MICO</name>
<dbReference type="EMBL" id="JAVIZA010000001">
    <property type="protein sequence ID" value="MDR6167229.1"/>
    <property type="molecule type" value="Genomic_DNA"/>
</dbReference>
<organism evidence="1 2">
    <name type="scientific">Microbacterium paludicola</name>
    <dbReference type="NCBI Taxonomy" id="300019"/>
    <lineage>
        <taxon>Bacteria</taxon>
        <taxon>Bacillati</taxon>
        <taxon>Actinomycetota</taxon>
        <taxon>Actinomycetes</taxon>
        <taxon>Micrococcales</taxon>
        <taxon>Microbacteriaceae</taxon>
        <taxon>Microbacterium</taxon>
    </lineage>
</organism>
<dbReference type="Proteomes" id="UP001260188">
    <property type="component" value="Unassembled WGS sequence"/>
</dbReference>
<keyword evidence="2" id="KW-1185">Reference proteome</keyword>
<evidence type="ECO:0000313" key="1">
    <source>
        <dbReference type="EMBL" id="MDR6167229.1"/>
    </source>
</evidence>
<accession>A0ABU1I011</accession>
<gene>
    <name evidence="1" type="ORF">QE367_001433</name>
</gene>
<comment type="caution">
    <text evidence="1">The sequence shown here is derived from an EMBL/GenBank/DDBJ whole genome shotgun (WGS) entry which is preliminary data.</text>
</comment>
<dbReference type="RefSeq" id="WP_309665709.1">
    <property type="nucleotide sequence ID" value="NZ_JAVIZA010000001.1"/>
</dbReference>
<sequence length="62" mass="6541">MRDDGGGGGCCGAAGPTAAQRLRSHLLSEPASSLGETAAHMLAVQAQEFWSGRWALARPYRR</sequence>